<evidence type="ECO:0000259" key="17">
    <source>
        <dbReference type="PROSITE" id="PS50885"/>
    </source>
</evidence>
<dbReference type="Proteomes" id="UP001305702">
    <property type="component" value="Chromosome"/>
</dbReference>
<feature type="domain" description="HAMP" evidence="17">
    <location>
        <begin position="213"/>
        <end position="265"/>
    </location>
</feature>
<evidence type="ECO:0000256" key="12">
    <source>
        <dbReference type="ARBA" id="ARBA00023012"/>
    </source>
</evidence>
<name>A0AA96RGQ4_9BACL</name>
<dbReference type="GO" id="GO:0005524">
    <property type="term" value="F:ATP binding"/>
    <property type="evidence" value="ECO:0007669"/>
    <property type="project" value="UniProtKB-KW"/>
</dbReference>
<dbReference type="AlphaFoldDB" id="A0AA96RGQ4"/>
<dbReference type="SUPFAM" id="SSF55874">
    <property type="entry name" value="ATPase domain of HSP90 chaperone/DNA topoisomerase II/histidine kinase"/>
    <property type="match status" value="1"/>
</dbReference>
<evidence type="ECO:0000256" key="8">
    <source>
        <dbReference type="ARBA" id="ARBA00022741"/>
    </source>
</evidence>
<dbReference type="InterPro" id="IPR004358">
    <property type="entry name" value="Sig_transdc_His_kin-like_C"/>
</dbReference>
<evidence type="ECO:0000256" key="5">
    <source>
        <dbReference type="ARBA" id="ARBA00022553"/>
    </source>
</evidence>
<dbReference type="InterPro" id="IPR036097">
    <property type="entry name" value="HisK_dim/P_sf"/>
</dbReference>
<dbReference type="Gene3D" id="3.30.565.10">
    <property type="entry name" value="Histidine kinase-like ATPase, C-terminal domain"/>
    <property type="match status" value="1"/>
</dbReference>
<organism evidence="18 19">
    <name type="scientific">Paenibacillus aurantius</name>
    <dbReference type="NCBI Taxonomy" id="2918900"/>
    <lineage>
        <taxon>Bacteria</taxon>
        <taxon>Bacillati</taxon>
        <taxon>Bacillota</taxon>
        <taxon>Bacilli</taxon>
        <taxon>Bacillales</taxon>
        <taxon>Paenibacillaceae</taxon>
        <taxon>Paenibacillus</taxon>
    </lineage>
</organism>
<dbReference type="CDD" id="cd00082">
    <property type="entry name" value="HisKA"/>
    <property type="match status" value="1"/>
</dbReference>
<dbReference type="SMART" id="SM00304">
    <property type="entry name" value="HAMP"/>
    <property type="match status" value="1"/>
</dbReference>
<sequence>MKLSRIFPFNWLGDLFRFLRSTVRLGKENVQSSLRLQLIFTFVICLLASVLTYSLSDAILGEVNRAPQFDYTADINNMDEEARNIAGYLKISHTSDPGKEDARSFLQRHIELSQYKIMVLDLDGKVLLKSKDARETTVDLHNLFTNALEARNNPDNLRREYTSFYPIDLDGQKGYLVVSGIPQPTIYYVRDGSPLSIPFSIAVFILLFYLLTKRKMKDLERLTSGLLEISRGRLDYRVKQNSRDELGSLANNINRMAEELQRTLEEERRAERTKNELITNVSHDLRTPLTLIMGYLRLLKDKNFEDEKQADSYISIAYGKSEKLKGLIDDLFEYTKLTNHGIRMHQERVCLNELLEQLIEELVSHAEENQLQLIRSLPAEKLNVSIDPDKMIRVFENLLTNAIKYSHKPGTVKVTMTPDPDGYALVTVVNQGDPIPADELPRLFDRFYRVDAARTSSAGGSGLGLAIAKSIVESHGGEIWAESEEDEVRFCVRLKLS</sequence>
<protein>
    <recommendedName>
        <fullName evidence="3">histidine kinase</fullName>
        <ecNumber evidence="3">2.7.13.3</ecNumber>
    </recommendedName>
</protein>
<dbReference type="EMBL" id="CP130318">
    <property type="protein sequence ID" value="WNQ12746.1"/>
    <property type="molecule type" value="Genomic_DNA"/>
</dbReference>
<dbReference type="InterPro" id="IPR005467">
    <property type="entry name" value="His_kinase_dom"/>
</dbReference>
<dbReference type="SMART" id="SM00387">
    <property type="entry name" value="HATPase_c"/>
    <property type="match status" value="1"/>
</dbReference>
<dbReference type="InterPro" id="IPR050398">
    <property type="entry name" value="HssS/ArlS-like"/>
</dbReference>
<evidence type="ECO:0000313" key="18">
    <source>
        <dbReference type="EMBL" id="WNQ12746.1"/>
    </source>
</evidence>
<dbReference type="FunFam" id="3.30.565.10:FF:000006">
    <property type="entry name" value="Sensor histidine kinase WalK"/>
    <property type="match status" value="1"/>
</dbReference>
<evidence type="ECO:0000256" key="14">
    <source>
        <dbReference type="SAM" id="Coils"/>
    </source>
</evidence>
<feature type="transmembrane region" description="Helical" evidence="15">
    <location>
        <begin position="34"/>
        <end position="55"/>
    </location>
</feature>
<dbReference type="KEGG" id="paun:MJA45_06860"/>
<accession>A0AA96RGQ4</accession>
<dbReference type="GO" id="GO:0000155">
    <property type="term" value="F:phosphorelay sensor kinase activity"/>
    <property type="evidence" value="ECO:0007669"/>
    <property type="project" value="InterPro"/>
</dbReference>
<evidence type="ECO:0000256" key="7">
    <source>
        <dbReference type="ARBA" id="ARBA00022692"/>
    </source>
</evidence>
<dbReference type="EC" id="2.7.13.3" evidence="3"/>
<dbReference type="Gene3D" id="1.10.287.130">
    <property type="match status" value="1"/>
</dbReference>
<feature type="transmembrane region" description="Helical" evidence="15">
    <location>
        <begin position="195"/>
        <end position="212"/>
    </location>
</feature>
<evidence type="ECO:0000256" key="15">
    <source>
        <dbReference type="SAM" id="Phobius"/>
    </source>
</evidence>
<evidence type="ECO:0000313" key="19">
    <source>
        <dbReference type="Proteomes" id="UP001305702"/>
    </source>
</evidence>
<dbReference type="PANTHER" id="PTHR45528">
    <property type="entry name" value="SENSOR HISTIDINE KINASE CPXA"/>
    <property type="match status" value="1"/>
</dbReference>
<evidence type="ECO:0000259" key="16">
    <source>
        <dbReference type="PROSITE" id="PS50109"/>
    </source>
</evidence>
<dbReference type="SUPFAM" id="SSF158472">
    <property type="entry name" value="HAMP domain-like"/>
    <property type="match status" value="1"/>
</dbReference>
<feature type="domain" description="Histidine kinase" evidence="16">
    <location>
        <begin position="280"/>
        <end position="497"/>
    </location>
</feature>
<keyword evidence="11 15" id="KW-1133">Transmembrane helix</keyword>
<dbReference type="PROSITE" id="PS50885">
    <property type="entry name" value="HAMP"/>
    <property type="match status" value="1"/>
</dbReference>
<dbReference type="PANTHER" id="PTHR45528:SF8">
    <property type="entry name" value="HISTIDINE KINASE"/>
    <property type="match status" value="1"/>
</dbReference>
<evidence type="ECO:0000256" key="2">
    <source>
        <dbReference type="ARBA" id="ARBA00004651"/>
    </source>
</evidence>
<keyword evidence="12" id="KW-0902">Two-component regulatory system</keyword>
<evidence type="ECO:0000256" key="3">
    <source>
        <dbReference type="ARBA" id="ARBA00012438"/>
    </source>
</evidence>
<dbReference type="RefSeq" id="WP_315606525.1">
    <property type="nucleotide sequence ID" value="NZ_CP130318.1"/>
</dbReference>
<dbReference type="Pfam" id="PF02518">
    <property type="entry name" value="HATPase_c"/>
    <property type="match status" value="1"/>
</dbReference>
<dbReference type="CDD" id="cd06225">
    <property type="entry name" value="HAMP"/>
    <property type="match status" value="1"/>
</dbReference>
<dbReference type="GO" id="GO:0005886">
    <property type="term" value="C:plasma membrane"/>
    <property type="evidence" value="ECO:0007669"/>
    <property type="project" value="UniProtKB-SubCell"/>
</dbReference>
<comment type="subcellular location">
    <subcellularLocation>
        <location evidence="2">Cell membrane</location>
        <topology evidence="2">Multi-pass membrane protein</topology>
    </subcellularLocation>
</comment>
<keyword evidence="14" id="KW-0175">Coiled coil</keyword>
<keyword evidence="4" id="KW-1003">Cell membrane</keyword>
<keyword evidence="9" id="KW-0418">Kinase</keyword>
<dbReference type="InterPro" id="IPR003661">
    <property type="entry name" value="HisK_dim/P_dom"/>
</dbReference>
<evidence type="ECO:0000256" key="4">
    <source>
        <dbReference type="ARBA" id="ARBA00022475"/>
    </source>
</evidence>
<gene>
    <name evidence="18" type="ORF">MJA45_06860</name>
</gene>
<keyword evidence="10 18" id="KW-0067">ATP-binding</keyword>
<dbReference type="InterPro" id="IPR003594">
    <property type="entry name" value="HATPase_dom"/>
</dbReference>
<reference evidence="18 19" key="1">
    <citation type="submission" date="2022-02" db="EMBL/GenBank/DDBJ databases">
        <title>Paenibacillus sp. MBLB1776 Whole Genome Shotgun Sequencing.</title>
        <authorList>
            <person name="Hwang C.Y."/>
            <person name="Cho E.-S."/>
            <person name="Seo M.-J."/>
        </authorList>
    </citation>
    <scope>NUCLEOTIDE SEQUENCE [LARGE SCALE GENOMIC DNA]</scope>
    <source>
        <strain evidence="18 19">MBLB1776</strain>
    </source>
</reference>
<keyword evidence="5" id="KW-0597">Phosphoprotein</keyword>
<dbReference type="SUPFAM" id="SSF47384">
    <property type="entry name" value="Homodimeric domain of signal transducing histidine kinase"/>
    <property type="match status" value="1"/>
</dbReference>
<keyword evidence="7 15" id="KW-0812">Transmembrane</keyword>
<dbReference type="SMART" id="SM00388">
    <property type="entry name" value="HisKA"/>
    <property type="match status" value="1"/>
</dbReference>
<keyword evidence="19" id="KW-1185">Reference proteome</keyword>
<evidence type="ECO:0000256" key="9">
    <source>
        <dbReference type="ARBA" id="ARBA00022777"/>
    </source>
</evidence>
<feature type="coiled-coil region" evidence="14">
    <location>
        <begin position="239"/>
        <end position="280"/>
    </location>
</feature>
<evidence type="ECO:0000256" key="10">
    <source>
        <dbReference type="ARBA" id="ARBA00022840"/>
    </source>
</evidence>
<dbReference type="InterPro" id="IPR036890">
    <property type="entry name" value="HATPase_C_sf"/>
</dbReference>
<evidence type="ECO:0000256" key="1">
    <source>
        <dbReference type="ARBA" id="ARBA00000085"/>
    </source>
</evidence>
<dbReference type="Pfam" id="PF00512">
    <property type="entry name" value="HisKA"/>
    <property type="match status" value="1"/>
</dbReference>
<dbReference type="CDD" id="cd00075">
    <property type="entry name" value="HATPase"/>
    <property type="match status" value="1"/>
</dbReference>
<dbReference type="PRINTS" id="PR00344">
    <property type="entry name" value="BCTRLSENSOR"/>
</dbReference>
<evidence type="ECO:0000256" key="6">
    <source>
        <dbReference type="ARBA" id="ARBA00022679"/>
    </source>
</evidence>
<keyword evidence="13 15" id="KW-0472">Membrane</keyword>
<comment type="catalytic activity">
    <reaction evidence="1">
        <text>ATP + protein L-histidine = ADP + protein N-phospho-L-histidine.</text>
        <dbReference type="EC" id="2.7.13.3"/>
    </reaction>
</comment>
<keyword evidence="6" id="KW-0808">Transferase</keyword>
<dbReference type="PROSITE" id="PS50109">
    <property type="entry name" value="HIS_KIN"/>
    <property type="match status" value="1"/>
</dbReference>
<dbReference type="Pfam" id="PF00672">
    <property type="entry name" value="HAMP"/>
    <property type="match status" value="1"/>
</dbReference>
<keyword evidence="8" id="KW-0547">Nucleotide-binding</keyword>
<dbReference type="InterPro" id="IPR003660">
    <property type="entry name" value="HAMP_dom"/>
</dbReference>
<dbReference type="FunFam" id="1.10.287.130:FF:000008">
    <property type="entry name" value="Two-component sensor histidine kinase"/>
    <property type="match status" value="1"/>
</dbReference>
<evidence type="ECO:0000256" key="13">
    <source>
        <dbReference type="ARBA" id="ARBA00023136"/>
    </source>
</evidence>
<proteinExistence type="predicted"/>
<evidence type="ECO:0000256" key="11">
    <source>
        <dbReference type="ARBA" id="ARBA00022989"/>
    </source>
</evidence>
<dbReference type="Gene3D" id="6.10.340.10">
    <property type="match status" value="1"/>
</dbReference>